<reference evidence="2 3" key="1">
    <citation type="submission" date="2019-08" db="EMBL/GenBank/DDBJ databases">
        <title>In-depth cultivation of the pig gut microbiome towards novel bacterial diversity and tailored functional studies.</title>
        <authorList>
            <person name="Wylensek D."/>
            <person name="Hitch T.C.A."/>
            <person name="Clavel T."/>
        </authorList>
    </citation>
    <scope>NUCLEOTIDE SEQUENCE [LARGE SCALE GENOMIC DNA]</scope>
    <source>
        <strain evidence="2 3">LKV-178-WT-2A</strain>
    </source>
</reference>
<gene>
    <name evidence="2" type="ORF">FYJ73_07065</name>
</gene>
<evidence type="ECO:0000313" key="2">
    <source>
        <dbReference type="EMBL" id="MST84429.1"/>
    </source>
</evidence>
<sequence length="213" mass="23974">MRKLGFLCLMLIGLMMIASCNDEETYADQKKREKAAISKYIADSAVNVISEEEFLKDTTTDVKKNEWVLFESSGVYMQIVRRGSGKPLAYGESETVLCRFTERNLLTDSVQLSNVIFPGASQMPDKMSVTNYSGTFRGSFDKSSLMYRVYGNGSTTVPQGWLVPLTFINLGRYINADDEIAKVRLIVPHDMGQTYAVASVYPCLYDITYQRGR</sequence>
<proteinExistence type="predicted"/>
<keyword evidence="1" id="KW-0732">Signal</keyword>
<keyword evidence="3" id="KW-1185">Reference proteome</keyword>
<dbReference type="EMBL" id="VUNG01000014">
    <property type="protein sequence ID" value="MST84429.1"/>
    <property type="molecule type" value="Genomic_DNA"/>
</dbReference>
<dbReference type="Gene3D" id="3.10.50.40">
    <property type="match status" value="1"/>
</dbReference>
<organism evidence="2 3">
    <name type="scientific">Hallella mizrahii</name>
    <dbReference type="NCBI Taxonomy" id="2606637"/>
    <lineage>
        <taxon>Bacteria</taxon>
        <taxon>Pseudomonadati</taxon>
        <taxon>Bacteroidota</taxon>
        <taxon>Bacteroidia</taxon>
        <taxon>Bacteroidales</taxon>
        <taxon>Prevotellaceae</taxon>
        <taxon>Hallella</taxon>
    </lineage>
</organism>
<dbReference type="InterPro" id="IPR046357">
    <property type="entry name" value="PPIase_dom_sf"/>
</dbReference>
<dbReference type="PROSITE" id="PS51257">
    <property type="entry name" value="PROKAR_LIPOPROTEIN"/>
    <property type="match status" value="1"/>
</dbReference>
<evidence type="ECO:0000313" key="3">
    <source>
        <dbReference type="Proteomes" id="UP000438914"/>
    </source>
</evidence>
<dbReference type="RefSeq" id="WP_154534015.1">
    <property type="nucleotide sequence ID" value="NZ_VUNG01000014.1"/>
</dbReference>
<dbReference type="AlphaFoldDB" id="A0A7K0KF04"/>
<accession>A0A7K0KF04</accession>
<dbReference type="Pfam" id="PF16109">
    <property type="entry name" value="DUF4827"/>
    <property type="match status" value="1"/>
</dbReference>
<comment type="caution">
    <text evidence="2">The sequence shown here is derived from an EMBL/GenBank/DDBJ whole genome shotgun (WGS) entry which is preliminary data.</text>
</comment>
<dbReference type="InterPro" id="IPR032252">
    <property type="entry name" value="DUF4827"/>
</dbReference>
<protein>
    <submittedName>
        <fullName evidence="2">DUF4827 domain-containing protein</fullName>
    </submittedName>
</protein>
<dbReference type="Proteomes" id="UP000438914">
    <property type="component" value="Unassembled WGS sequence"/>
</dbReference>
<evidence type="ECO:0000256" key="1">
    <source>
        <dbReference type="SAM" id="SignalP"/>
    </source>
</evidence>
<name>A0A7K0KF04_9BACT</name>
<dbReference type="GO" id="GO:0003755">
    <property type="term" value="F:peptidyl-prolyl cis-trans isomerase activity"/>
    <property type="evidence" value="ECO:0007669"/>
    <property type="project" value="InterPro"/>
</dbReference>
<feature type="chain" id="PRO_5029739465" evidence="1">
    <location>
        <begin position="21"/>
        <end position="213"/>
    </location>
</feature>
<feature type="signal peptide" evidence="1">
    <location>
        <begin position="1"/>
        <end position="20"/>
    </location>
</feature>